<dbReference type="PROSITE" id="PS51118">
    <property type="entry name" value="HTH_HXLR"/>
    <property type="match status" value="1"/>
</dbReference>
<dbReference type="Gene3D" id="1.10.10.10">
    <property type="entry name" value="Winged helix-like DNA-binding domain superfamily/Winged helix DNA-binding domain"/>
    <property type="match status" value="1"/>
</dbReference>
<dbReference type="STRING" id="1007676.ABM34_11180"/>
<reference evidence="6" key="1">
    <citation type="submission" date="2015-07" db="EMBL/GenBank/DDBJ databases">
        <title>Lactobacillus ginsenosidimutans/EMML 3141/ whole genome sequencing.</title>
        <authorList>
            <person name="Kim M.K."/>
            <person name="Im W.-T."/>
            <person name="Srinivasan S."/>
            <person name="Lee J.-J."/>
        </authorList>
    </citation>
    <scope>NUCLEOTIDE SEQUENCE [LARGE SCALE GENOMIC DNA]</scope>
    <source>
        <strain evidence="6">EMML 3041</strain>
    </source>
</reference>
<keyword evidence="2" id="KW-0238">DNA-binding</keyword>
<evidence type="ECO:0000313" key="5">
    <source>
        <dbReference type="EMBL" id="AKP68040.1"/>
    </source>
</evidence>
<accession>A0A0H4R2R2</accession>
<dbReference type="Pfam" id="PF01638">
    <property type="entry name" value="HxlR"/>
    <property type="match status" value="1"/>
</dbReference>
<dbReference type="RefSeq" id="WP_048705789.1">
    <property type="nucleotide sequence ID" value="NZ_CP012034.1"/>
</dbReference>
<gene>
    <name evidence="5" type="ORF">ABM34_11180</name>
</gene>
<dbReference type="Proteomes" id="UP000036106">
    <property type="component" value="Chromosome"/>
</dbReference>
<sequence length="128" mass="14789">MKQCVYNIGVEATIDVIGGKWKPLILCHLKRGTMRTGELRRVIPNITQKVLTEQLRELENSGIINRKVYEQVPPKVEYSLTDYGKTLNDLLFQLCKWGEEDICRRRKNGESIVLLDDDPETDIEEKAN</sequence>
<dbReference type="OrthoDB" id="9791143at2"/>
<name>A0A0H4R2R2_9LACO</name>
<dbReference type="AlphaFoldDB" id="A0A0H4R2R2"/>
<dbReference type="CDD" id="cd00090">
    <property type="entry name" value="HTH_ARSR"/>
    <property type="match status" value="1"/>
</dbReference>
<keyword evidence="3" id="KW-0804">Transcription</keyword>
<feature type="domain" description="HTH hxlR-type" evidence="4">
    <location>
        <begin position="4"/>
        <end position="106"/>
    </location>
</feature>
<dbReference type="EMBL" id="CP012034">
    <property type="protein sequence ID" value="AKP68040.1"/>
    <property type="molecule type" value="Genomic_DNA"/>
</dbReference>
<dbReference type="PANTHER" id="PTHR33204:SF29">
    <property type="entry name" value="TRANSCRIPTIONAL REGULATOR"/>
    <property type="match status" value="1"/>
</dbReference>
<dbReference type="GO" id="GO:0003677">
    <property type="term" value="F:DNA binding"/>
    <property type="evidence" value="ECO:0007669"/>
    <property type="project" value="UniProtKB-KW"/>
</dbReference>
<proteinExistence type="predicted"/>
<evidence type="ECO:0000256" key="3">
    <source>
        <dbReference type="ARBA" id="ARBA00023163"/>
    </source>
</evidence>
<dbReference type="InterPro" id="IPR011991">
    <property type="entry name" value="ArsR-like_HTH"/>
</dbReference>
<dbReference type="InterPro" id="IPR036388">
    <property type="entry name" value="WH-like_DNA-bd_sf"/>
</dbReference>
<evidence type="ECO:0000259" key="4">
    <source>
        <dbReference type="PROSITE" id="PS51118"/>
    </source>
</evidence>
<dbReference type="InterPro" id="IPR036390">
    <property type="entry name" value="WH_DNA-bd_sf"/>
</dbReference>
<keyword evidence="1" id="KW-0805">Transcription regulation</keyword>
<dbReference type="PATRIC" id="fig|1007676.4.peg.2263"/>
<dbReference type="KEGG" id="lgn:ABM34_11180"/>
<evidence type="ECO:0000313" key="6">
    <source>
        <dbReference type="Proteomes" id="UP000036106"/>
    </source>
</evidence>
<dbReference type="InterPro" id="IPR002577">
    <property type="entry name" value="HTH_HxlR"/>
</dbReference>
<protein>
    <submittedName>
        <fullName evidence="5">MarR family transcriptional regulator</fullName>
    </submittedName>
</protein>
<organism evidence="5 6">
    <name type="scientific">Companilactobacillus ginsenosidimutans</name>
    <dbReference type="NCBI Taxonomy" id="1007676"/>
    <lineage>
        <taxon>Bacteria</taxon>
        <taxon>Bacillati</taxon>
        <taxon>Bacillota</taxon>
        <taxon>Bacilli</taxon>
        <taxon>Lactobacillales</taxon>
        <taxon>Lactobacillaceae</taxon>
        <taxon>Companilactobacillus</taxon>
    </lineage>
</organism>
<dbReference type="SUPFAM" id="SSF46785">
    <property type="entry name" value="Winged helix' DNA-binding domain"/>
    <property type="match status" value="1"/>
</dbReference>
<evidence type="ECO:0000256" key="1">
    <source>
        <dbReference type="ARBA" id="ARBA00023015"/>
    </source>
</evidence>
<dbReference type="PANTHER" id="PTHR33204">
    <property type="entry name" value="TRANSCRIPTIONAL REGULATOR, MARR FAMILY"/>
    <property type="match status" value="1"/>
</dbReference>
<keyword evidence="6" id="KW-1185">Reference proteome</keyword>
<evidence type="ECO:0000256" key="2">
    <source>
        <dbReference type="ARBA" id="ARBA00023125"/>
    </source>
</evidence>